<keyword evidence="5 10" id="KW-0812">Transmembrane</keyword>
<name>A0ABZ0Y7D0_9BURK</name>
<evidence type="ECO:0000259" key="14">
    <source>
        <dbReference type="Pfam" id="PF07715"/>
    </source>
</evidence>
<dbReference type="InterPro" id="IPR010104">
    <property type="entry name" value="TonB_rcpt_bac"/>
</dbReference>
<dbReference type="Pfam" id="PF07715">
    <property type="entry name" value="Plug"/>
    <property type="match status" value="1"/>
</dbReference>
<reference evidence="15 16" key="1">
    <citation type="submission" date="2023-11" db="EMBL/GenBank/DDBJ databases">
        <title>MicrobeMod: A computational toolkit for identifying prokaryotic methylation and restriction-modification with nanopore sequencing.</title>
        <authorList>
            <person name="Crits-Christoph A."/>
            <person name="Kang S.C."/>
            <person name="Lee H."/>
            <person name="Ostrov N."/>
        </authorList>
    </citation>
    <scope>NUCLEOTIDE SEQUENCE [LARGE SCALE GENOMIC DNA]</scope>
    <source>
        <strain evidence="15 16">ATCC 25935</strain>
    </source>
</reference>
<dbReference type="InterPro" id="IPR000758">
    <property type="entry name" value="Enterovir_OMP"/>
</dbReference>
<dbReference type="InterPro" id="IPR039426">
    <property type="entry name" value="TonB-dep_rcpt-like"/>
</dbReference>
<dbReference type="Pfam" id="PF00593">
    <property type="entry name" value="TonB_dep_Rec_b-barrel"/>
    <property type="match status" value="1"/>
</dbReference>
<evidence type="ECO:0000256" key="5">
    <source>
        <dbReference type="ARBA" id="ARBA00022692"/>
    </source>
</evidence>
<organism evidence="15 16">
    <name type="scientific">Duganella zoogloeoides</name>
    <dbReference type="NCBI Taxonomy" id="75659"/>
    <lineage>
        <taxon>Bacteria</taxon>
        <taxon>Pseudomonadati</taxon>
        <taxon>Pseudomonadota</taxon>
        <taxon>Betaproteobacteria</taxon>
        <taxon>Burkholderiales</taxon>
        <taxon>Oxalobacteraceae</taxon>
        <taxon>Telluria group</taxon>
        <taxon>Duganella</taxon>
    </lineage>
</organism>
<dbReference type="PROSITE" id="PS52016">
    <property type="entry name" value="TONB_DEPENDENT_REC_3"/>
    <property type="match status" value="1"/>
</dbReference>
<comment type="similarity">
    <text evidence="2 10 11">Belongs to the TonB-dependent receptor family.</text>
</comment>
<keyword evidence="7 10" id="KW-0472">Membrane</keyword>
<keyword evidence="16" id="KW-1185">Reference proteome</keyword>
<dbReference type="PANTHER" id="PTHR40980">
    <property type="entry name" value="PLUG DOMAIN-CONTAINING PROTEIN"/>
    <property type="match status" value="1"/>
</dbReference>
<sequence>MLDSSLHGAPPRRTRCALAVAAVLSTLCGYPVAHAQQAPAAQPAAEPQNVVVVSGTRQSVSSAIERKKGAGTVSDSIVAEDIGQFPDKNVGEALSRITGVQLSRDFGEGSQIAIRGVEPDLNRVEINGLSVLSTNNTAGRGAELRELPAELIKSIDVFKGITADMTEGGIGGTVSVKTNKPLDFKKLTVATNISAQKNTLRDGAQPRASLLIADRFFEGKLGLMANMTYDKVHTQGDTVRNTGWRFLRDWDFSPEKTVTSMNGAAAGVGTKAGCAALTAAADRTECERQWFDYSPSVPRYVIGTRSHERKSGEFTAQYKFSDSFNAFASYQRNKQDARYQDFTYGTDFADVNRLATAGRAPVYAANGTVTTAGTCNAAPTTSTPAGMVVTNHHVTEYVVGDCMAISGRGGYGAFSTSARDFIQKNDAQYRSTGFNYRKGSWDVEALLAKSESAYTNDSNYLGLVQSAPGLKVTLDGDGRPHFTFPAGWDPNSASSYTRAELNYRPTESESKEDQVKLDLRYRTNLPFINKISFGGQGRKTRMFQYNGGGYLIDNGANLASTADDLDVKTANVTQVWNWDPLYTGTVQRPAVTQSFINSNNSEIWVGPQQMRQLVEAVRSQSPDFLNGSGIGGYPANWLAPNYAAGTQFFDTSRFNHDDVRQALGRDGKLYPQIPAYDTSERIRSAYLRLDFDHTLFGYEIDGNVGLRYSGTRTSSTGVQQYRRRVARDATSAAYDDRILANTIVTKDNKYNDYLPSFNAATWLVPDQLTVRIGYGKVMSRPAIDKLAPAINCLEGSGDTRFGGDGTDDCTAGNPDLKPYRAANKDLSIEWYPNRDSQLSLAYFRKDIQTSIQPNVTVRKDLFGDGKLWDVRTTVNFEGATTKGIELAGRTALTFLPGFLSGFGVDANYTRMTYSYARGAELLNTLDGTQLSFPGMSKNSYNASIWYDRDKLNARLAYNYRSSYYTGGNDVNTGNPVFMNASGYLDAKIQYRVTPQLTFSIEAKNLTDEISQTTAGGEMRKNDLGWNGRRYYAGVGYKF</sequence>
<feature type="signal peptide" evidence="12">
    <location>
        <begin position="1"/>
        <end position="35"/>
    </location>
</feature>
<evidence type="ECO:0000256" key="4">
    <source>
        <dbReference type="ARBA" id="ARBA00022452"/>
    </source>
</evidence>
<evidence type="ECO:0000259" key="13">
    <source>
        <dbReference type="Pfam" id="PF00593"/>
    </source>
</evidence>
<feature type="domain" description="TonB-dependent receptor plug" evidence="14">
    <location>
        <begin position="74"/>
        <end position="173"/>
    </location>
</feature>
<keyword evidence="8 15" id="KW-0675">Receptor</keyword>
<dbReference type="PROSITE" id="PS00695">
    <property type="entry name" value="ENT_VIR_OMP_2"/>
    <property type="match status" value="1"/>
</dbReference>
<keyword evidence="3 10" id="KW-0813">Transport</keyword>
<dbReference type="Gene3D" id="2.170.130.10">
    <property type="entry name" value="TonB-dependent receptor, plug domain"/>
    <property type="match status" value="1"/>
</dbReference>
<evidence type="ECO:0000313" key="15">
    <source>
        <dbReference type="EMBL" id="WQH07346.1"/>
    </source>
</evidence>
<dbReference type="InterPro" id="IPR000531">
    <property type="entry name" value="Beta-barrel_TonB"/>
</dbReference>
<evidence type="ECO:0000256" key="12">
    <source>
        <dbReference type="SAM" id="SignalP"/>
    </source>
</evidence>
<evidence type="ECO:0000256" key="2">
    <source>
        <dbReference type="ARBA" id="ARBA00009810"/>
    </source>
</evidence>
<keyword evidence="4 10" id="KW-1134">Transmembrane beta strand</keyword>
<comment type="subcellular location">
    <subcellularLocation>
        <location evidence="1 10">Cell outer membrane</location>
        <topology evidence="1 10">Multi-pass membrane protein</topology>
    </subcellularLocation>
</comment>
<evidence type="ECO:0000256" key="11">
    <source>
        <dbReference type="RuleBase" id="RU003357"/>
    </source>
</evidence>
<evidence type="ECO:0000313" key="16">
    <source>
        <dbReference type="Proteomes" id="UP001326110"/>
    </source>
</evidence>
<evidence type="ECO:0000256" key="6">
    <source>
        <dbReference type="ARBA" id="ARBA00023077"/>
    </source>
</evidence>
<dbReference type="PANTHER" id="PTHR40980:SF3">
    <property type="entry name" value="TONB-DEPENDENT RECEPTOR-LIKE BETA-BARREL DOMAIN-CONTAINING PROTEIN"/>
    <property type="match status" value="1"/>
</dbReference>
<feature type="domain" description="TonB-dependent receptor-like beta-barrel" evidence="13">
    <location>
        <begin position="527"/>
        <end position="1005"/>
    </location>
</feature>
<dbReference type="InterPro" id="IPR012910">
    <property type="entry name" value="Plug_dom"/>
</dbReference>
<dbReference type="InterPro" id="IPR036942">
    <property type="entry name" value="Beta-barrel_TonB_sf"/>
</dbReference>
<proteinExistence type="inferred from homology"/>
<gene>
    <name evidence="15" type="ORF">SR858_13705</name>
</gene>
<dbReference type="RefSeq" id="WP_019924313.1">
    <property type="nucleotide sequence ID" value="NZ_CP140152.1"/>
</dbReference>
<dbReference type="Proteomes" id="UP001326110">
    <property type="component" value="Chromosome"/>
</dbReference>
<feature type="chain" id="PRO_5046331183" evidence="12">
    <location>
        <begin position="36"/>
        <end position="1038"/>
    </location>
</feature>
<protein>
    <submittedName>
        <fullName evidence="15">TonB-dependent receptor</fullName>
    </submittedName>
</protein>
<keyword evidence="12" id="KW-0732">Signal</keyword>
<accession>A0ABZ0Y7D0</accession>
<dbReference type="GeneID" id="43165860"/>
<dbReference type="InterPro" id="IPR037066">
    <property type="entry name" value="Plug_dom_sf"/>
</dbReference>
<dbReference type="SUPFAM" id="SSF56935">
    <property type="entry name" value="Porins"/>
    <property type="match status" value="1"/>
</dbReference>
<keyword evidence="6 11" id="KW-0798">TonB box</keyword>
<evidence type="ECO:0000256" key="3">
    <source>
        <dbReference type="ARBA" id="ARBA00022448"/>
    </source>
</evidence>
<keyword evidence="9 10" id="KW-0998">Cell outer membrane</keyword>
<evidence type="ECO:0000256" key="8">
    <source>
        <dbReference type="ARBA" id="ARBA00023170"/>
    </source>
</evidence>
<dbReference type="NCBIfam" id="TIGR01782">
    <property type="entry name" value="TonB-Xanth-Caul"/>
    <property type="match status" value="1"/>
</dbReference>
<evidence type="ECO:0000256" key="1">
    <source>
        <dbReference type="ARBA" id="ARBA00004571"/>
    </source>
</evidence>
<evidence type="ECO:0000256" key="10">
    <source>
        <dbReference type="PROSITE-ProRule" id="PRU01360"/>
    </source>
</evidence>
<evidence type="ECO:0000256" key="7">
    <source>
        <dbReference type="ARBA" id="ARBA00023136"/>
    </source>
</evidence>
<dbReference type="EMBL" id="CP140152">
    <property type="protein sequence ID" value="WQH07346.1"/>
    <property type="molecule type" value="Genomic_DNA"/>
</dbReference>
<evidence type="ECO:0000256" key="9">
    <source>
        <dbReference type="ARBA" id="ARBA00023237"/>
    </source>
</evidence>
<dbReference type="Gene3D" id="2.40.170.20">
    <property type="entry name" value="TonB-dependent receptor, beta-barrel domain"/>
    <property type="match status" value="1"/>
</dbReference>